<evidence type="ECO:0000256" key="2">
    <source>
        <dbReference type="ARBA" id="ARBA00023295"/>
    </source>
</evidence>
<dbReference type="InterPro" id="IPR013785">
    <property type="entry name" value="Aldolase_TIM"/>
</dbReference>
<dbReference type="GO" id="GO:0004557">
    <property type="term" value="F:alpha-galactosidase activity"/>
    <property type="evidence" value="ECO:0007669"/>
    <property type="project" value="InterPro"/>
</dbReference>
<reference evidence="3" key="1">
    <citation type="journal article" date="2021" name="PeerJ">
        <title>Extensive microbial diversity within the chicken gut microbiome revealed by metagenomics and culture.</title>
        <authorList>
            <person name="Gilroy R."/>
            <person name="Ravi A."/>
            <person name="Getino M."/>
            <person name="Pursley I."/>
            <person name="Horton D.L."/>
            <person name="Alikhan N.F."/>
            <person name="Baker D."/>
            <person name="Gharbi K."/>
            <person name="Hall N."/>
            <person name="Watson M."/>
            <person name="Adriaenssens E.M."/>
            <person name="Foster-Nyarko E."/>
            <person name="Jarju S."/>
            <person name="Secka A."/>
            <person name="Antonio M."/>
            <person name="Oren A."/>
            <person name="Chaudhuri R.R."/>
            <person name="La Ragione R."/>
            <person name="Hildebrand F."/>
            <person name="Pallen M.J."/>
        </authorList>
    </citation>
    <scope>NUCLEOTIDE SEQUENCE</scope>
    <source>
        <strain evidence="3">ChiW19-6364</strain>
    </source>
</reference>
<evidence type="ECO:0000313" key="3">
    <source>
        <dbReference type="EMBL" id="HJD39086.1"/>
    </source>
</evidence>
<dbReference type="CDD" id="cd14791">
    <property type="entry name" value="GH36"/>
    <property type="match status" value="1"/>
</dbReference>
<dbReference type="Gene3D" id="3.20.20.70">
    <property type="entry name" value="Aldolase class I"/>
    <property type="match status" value="1"/>
</dbReference>
<evidence type="ECO:0000313" key="4">
    <source>
        <dbReference type="Proteomes" id="UP000823850"/>
    </source>
</evidence>
<dbReference type="Pfam" id="PF02065">
    <property type="entry name" value="Melibiase"/>
    <property type="match status" value="1"/>
</dbReference>
<name>A0A9D2R960_9FIRM</name>
<sequence length="692" mass="79369">MKIAENGINMELILEKGKPAYLSHCSFREKTDQVPEKDLHVYTLAELQASGFDQCDHHGNKHTGSSPSRLMSYESCRDYRNLYGRKLEILQSYQGLKLTTHIQFYDGIPVFRIFNQAENCSREIYNIEYISSLAVTDLCEGPSEKRDKTGVLYIPHNTWYGEGQWKKYSLNELGYDAVNSFSMKRISIGSTGSWSCDEYLPMGSYYNTELNKTFTWQIETSGSWHWEISDIRDRLYLQASGPTYQENGFVKRLKPGEEFLSVPCALAVIEGDFEASVQALTEYRRRIRRKNRDNEKLPVIFNDYMNCLMGDPTTEALKPLIDSAGKAGCEYFCIDCGWYSDGYWWDGVGEWLPSQKRFPGGLQEVIRYIRSKNMIPGLWLELEVMGTKCPLADKVPSDWFFQRNGRPVIDHCRYQLDFRNPEVQKYAGEVIRRLVEDYGVGYIKMDYNINAGVGTDLHADSPGEGLLAHTRAYLSWLDGIFEKYPDLVIENCSSGGMRMEYSLLSRHSIQSVTDQTDYIKMAAIVANCAAACTPEQAAIWSYPLVQGTEEETIYNMVNAMLFRIHQSGYLGQIGEERMERVCEGIRIYKEIREDIKTGIPFWPTGLASFSDEYISFGIQNGEKCYLAVWRMRGEQEKAFRIPLGQKGKKAGEVSCIYPSGKRTLWEFREEEEELVICLDPGTARLFSFSRRG</sequence>
<dbReference type="PANTHER" id="PTHR43053">
    <property type="entry name" value="GLYCOSIDASE FAMILY 31"/>
    <property type="match status" value="1"/>
</dbReference>
<keyword evidence="1" id="KW-0378">Hydrolase</keyword>
<dbReference type="InterPro" id="IPR038417">
    <property type="entry name" value="Alpga-gal_N_sf"/>
</dbReference>
<dbReference type="PANTHER" id="PTHR43053:SF3">
    <property type="entry name" value="ALPHA-GALACTOSIDASE C-RELATED"/>
    <property type="match status" value="1"/>
</dbReference>
<dbReference type="SUPFAM" id="SSF51445">
    <property type="entry name" value="(Trans)glycosidases"/>
    <property type="match status" value="1"/>
</dbReference>
<gene>
    <name evidence="3" type="ORF">H9913_03590</name>
</gene>
<organism evidence="3 4">
    <name type="scientific">Candidatus Blautia stercoripullorum</name>
    <dbReference type="NCBI Taxonomy" id="2838502"/>
    <lineage>
        <taxon>Bacteria</taxon>
        <taxon>Bacillati</taxon>
        <taxon>Bacillota</taxon>
        <taxon>Clostridia</taxon>
        <taxon>Lachnospirales</taxon>
        <taxon>Lachnospiraceae</taxon>
        <taxon>Blautia</taxon>
    </lineage>
</organism>
<protein>
    <submittedName>
        <fullName evidence="3">Alpha-galactosidase</fullName>
    </submittedName>
</protein>
<dbReference type="InterPro" id="IPR017853">
    <property type="entry name" value="GH"/>
</dbReference>
<dbReference type="AlphaFoldDB" id="A0A9D2R960"/>
<evidence type="ECO:0000256" key="1">
    <source>
        <dbReference type="ARBA" id="ARBA00022801"/>
    </source>
</evidence>
<keyword evidence="2" id="KW-0326">Glycosidase</keyword>
<dbReference type="InterPro" id="IPR002252">
    <property type="entry name" value="Glyco_hydro_36"/>
</dbReference>
<dbReference type="InterPro" id="IPR050985">
    <property type="entry name" value="Alpha-glycosidase_related"/>
</dbReference>
<dbReference type="PRINTS" id="PR00743">
    <property type="entry name" value="GLHYDRLASE36"/>
</dbReference>
<comment type="caution">
    <text evidence="3">The sequence shown here is derived from an EMBL/GenBank/DDBJ whole genome shotgun (WGS) entry which is preliminary data.</text>
</comment>
<accession>A0A9D2R960</accession>
<reference evidence="3" key="2">
    <citation type="submission" date="2021-04" db="EMBL/GenBank/DDBJ databases">
        <authorList>
            <person name="Gilroy R."/>
        </authorList>
    </citation>
    <scope>NUCLEOTIDE SEQUENCE</scope>
    <source>
        <strain evidence="3">ChiW19-6364</strain>
    </source>
</reference>
<dbReference type="Gene3D" id="2.70.98.60">
    <property type="entry name" value="alpha-galactosidase from lactobacil brevis"/>
    <property type="match status" value="1"/>
</dbReference>
<proteinExistence type="predicted"/>
<dbReference type="EMBL" id="DWUX01000067">
    <property type="protein sequence ID" value="HJD39086.1"/>
    <property type="molecule type" value="Genomic_DNA"/>
</dbReference>
<dbReference type="GO" id="GO:0016052">
    <property type="term" value="P:carbohydrate catabolic process"/>
    <property type="evidence" value="ECO:0007669"/>
    <property type="project" value="InterPro"/>
</dbReference>
<dbReference type="Proteomes" id="UP000823850">
    <property type="component" value="Unassembled WGS sequence"/>
</dbReference>